<dbReference type="EMBL" id="CM047580">
    <property type="protein sequence ID" value="KAI9921779.1"/>
    <property type="molecule type" value="Genomic_DNA"/>
</dbReference>
<keyword evidence="2" id="KW-1185">Reference proteome</keyword>
<protein>
    <submittedName>
        <fullName evidence="1">Uncharacterized protein</fullName>
    </submittedName>
</protein>
<accession>A0ACC0WSQ6</accession>
<reference evidence="1 2" key="1">
    <citation type="journal article" date="2022" name="bioRxiv">
        <title>The genome of the oomycete Peronosclerospora sorghi, a cosmopolitan pathogen of maize and sorghum, is inflated with dispersed pseudogenes.</title>
        <authorList>
            <person name="Fletcher K."/>
            <person name="Martin F."/>
            <person name="Isakeit T."/>
            <person name="Cavanaugh K."/>
            <person name="Magill C."/>
            <person name="Michelmore R."/>
        </authorList>
    </citation>
    <scope>NUCLEOTIDE SEQUENCE [LARGE SCALE GENOMIC DNA]</scope>
    <source>
        <strain evidence="1">P6</strain>
    </source>
</reference>
<evidence type="ECO:0000313" key="1">
    <source>
        <dbReference type="EMBL" id="KAI9921779.1"/>
    </source>
</evidence>
<name>A0ACC0WSQ6_9STRA</name>
<evidence type="ECO:0000313" key="2">
    <source>
        <dbReference type="Proteomes" id="UP001163321"/>
    </source>
</evidence>
<organism evidence="1 2">
    <name type="scientific">Peronosclerospora sorghi</name>
    <dbReference type="NCBI Taxonomy" id="230839"/>
    <lineage>
        <taxon>Eukaryota</taxon>
        <taxon>Sar</taxon>
        <taxon>Stramenopiles</taxon>
        <taxon>Oomycota</taxon>
        <taxon>Peronosporomycetes</taxon>
        <taxon>Peronosporales</taxon>
        <taxon>Peronosporaceae</taxon>
        <taxon>Peronosclerospora</taxon>
    </lineage>
</organism>
<dbReference type="Proteomes" id="UP001163321">
    <property type="component" value="Chromosome 1"/>
</dbReference>
<sequence length="450" mass="51431">MLLYTIKRLLSVLIVAVFVPAQYRAESISAASDFPGYAIDKSTNPHDKWKLRVSDEATEAVDDERGIPPVIRESLASSSSGKMDFGGAVLALGANTIEDANILKKRRVTRLQREEAVRLKSARDANRFTTNQALEPLLKESGITADKVEDIVSSLVESDSTRYRLIDKYDLELMVLGHEFFTQVEKSYRDWRSETLTKRNEKPIKDIHQLRALVGKDVSFDSFRAWQYYLKVVHVKVEEIYLKIAWFYFLGYDGKLENEELYYMATGFEYFRDTKHPTRIDELSAAKKKASSEQPVPTSRNEKVPDPVQQKHAGKASSEQPVPTPRIEIPEIDLNIDAFVDHPEFKAKLDEFAEETGWDDQVVRKALHYRIGNLLTEEANRRSEQPVPTPRNEMVPEIDPIIDAFVDNPKFKAKLDELAKETGLDDEVVRKALHYRIGNLLTEAANRRSE</sequence>
<proteinExistence type="predicted"/>
<comment type="caution">
    <text evidence="1">The sequence shown here is derived from an EMBL/GenBank/DDBJ whole genome shotgun (WGS) entry which is preliminary data.</text>
</comment>
<gene>
    <name evidence="1" type="ORF">PsorP6_001664</name>
</gene>